<evidence type="ECO:0000313" key="2">
    <source>
        <dbReference type="Proteomes" id="UP000298416"/>
    </source>
</evidence>
<accession>A0A8X8WUX4</accession>
<gene>
    <name evidence="1" type="ORF">SASPL_137710</name>
</gene>
<protein>
    <submittedName>
        <fullName evidence="1">Uncharacterized protein</fullName>
    </submittedName>
</protein>
<proteinExistence type="predicted"/>
<organism evidence="1">
    <name type="scientific">Salvia splendens</name>
    <name type="common">Scarlet sage</name>
    <dbReference type="NCBI Taxonomy" id="180675"/>
    <lineage>
        <taxon>Eukaryota</taxon>
        <taxon>Viridiplantae</taxon>
        <taxon>Streptophyta</taxon>
        <taxon>Embryophyta</taxon>
        <taxon>Tracheophyta</taxon>
        <taxon>Spermatophyta</taxon>
        <taxon>Magnoliopsida</taxon>
        <taxon>eudicotyledons</taxon>
        <taxon>Gunneridae</taxon>
        <taxon>Pentapetalae</taxon>
        <taxon>asterids</taxon>
        <taxon>lamiids</taxon>
        <taxon>Lamiales</taxon>
        <taxon>Lamiaceae</taxon>
        <taxon>Nepetoideae</taxon>
        <taxon>Mentheae</taxon>
        <taxon>Salviinae</taxon>
        <taxon>Salvia</taxon>
        <taxon>Salvia subgen. Calosphace</taxon>
        <taxon>core Calosphace</taxon>
    </lineage>
</organism>
<keyword evidence="2" id="KW-1185">Reference proteome</keyword>
<evidence type="ECO:0000313" key="1">
    <source>
        <dbReference type="EMBL" id="KAG6400865.1"/>
    </source>
</evidence>
<reference evidence="1" key="2">
    <citation type="submission" date="2020-08" db="EMBL/GenBank/DDBJ databases">
        <title>Plant Genome Project.</title>
        <authorList>
            <person name="Zhang R.-G."/>
        </authorList>
    </citation>
    <scope>NUCLEOTIDE SEQUENCE</scope>
    <source>
        <strain evidence="1">Huo1</strain>
        <tissue evidence="1">Leaf</tissue>
    </source>
</reference>
<dbReference type="Proteomes" id="UP000298416">
    <property type="component" value="Unassembled WGS sequence"/>
</dbReference>
<name>A0A8X8WUX4_SALSN</name>
<reference evidence="1" key="1">
    <citation type="submission" date="2018-01" db="EMBL/GenBank/DDBJ databases">
        <authorList>
            <person name="Mao J.F."/>
        </authorList>
    </citation>
    <scope>NUCLEOTIDE SEQUENCE</scope>
    <source>
        <strain evidence="1">Huo1</strain>
        <tissue evidence="1">Leaf</tissue>
    </source>
</reference>
<dbReference type="EMBL" id="PNBA02000014">
    <property type="protein sequence ID" value="KAG6400865.1"/>
    <property type="molecule type" value="Genomic_DNA"/>
</dbReference>
<dbReference type="AlphaFoldDB" id="A0A8X8WUX4"/>
<sequence length="75" mass="8630">MKRKTSGGYEFGSSKARKQVYEMLGKLPALSKAQKFNAGDPLLRQVDRLDFFFLGIPQEDHEDYVLHALEWIGQK</sequence>
<comment type="caution">
    <text evidence="1">The sequence shown here is derived from an EMBL/GenBank/DDBJ whole genome shotgun (WGS) entry which is preliminary data.</text>
</comment>